<proteinExistence type="predicted"/>
<dbReference type="GO" id="GO:0006432">
    <property type="term" value="P:phenylalanyl-tRNA aminoacylation"/>
    <property type="evidence" value="ECO:0007669"/>
    <property type="project" value="InterPro"/>
</dbReference>
<evidence type="ECO:0000256" key="1">
    <source>
        <dbReference type="SAM" id="MobiDB-lite"/>
    </source>
</evidence>
<dbReference type="InterPro" id="IPR045060">
    <property type="entry name" value="Phe-tRNA-ligase_IIc_bsu"/>
</dbReference>
<sequence length="301" mass="34213">MKSRLQEQAKGGTELDAMIDLIISGGSVWFQEEQEVGDEDEEVIFKIGVAANRYNLLCLEGIAWALRIFIEKEASPLYTVTNVSLESILKMHVKPETSLIRPFVVCAVLRGIAFDEARYNSFIDLQDKLHQNICSVKIYSSWNTKRRTLVAIGTHDLDTIQGPFSYEAVPPQEINFVPLKQSDMKLKKFLHIIENSPVYPVIYDRNRWPVCRGKGINLEEKEGAGQRWPGQHQGQHGRPLESSSMMGERERDGAYGRHNRRRRGRQRLLLAVDGGVAHVKEMRKRGANGVRQQSCVRARDG</sequence>
<name>A0A8J5FR58_ZINOF</name>
<feature type="region of interest" description="Disordered" evidence="1">
    <location>
        <begin position="222"/>
        <end position="267"/>
    </location>
</feature>
<dbReference type="Pfam" id="PF18262">
    <property type="entry name" value="PhetRS_B1"/>
    <property type="match status" value="1"/>
</dbReference>
<reference evidence="3 4" key="1">
    <citation type="submission" date="2020-08" db="EMBL/GenBank/DDBJ databases">
        <title>Plant Genome Project.</title>
        <authorList>
            <person name="Zhang R.-G."/>
        </authorList>
    </citation>
    <scope>NUCLEOTIDE SEQUENCE [LARGE SCALE GENOMIC DNA]</scope>
    <source>
        <tissue evidence="3">Rhizome</tissue>
    </source>
</reference>
<keyword evidence="4" id="KW-1185">Reference proteome</keyword>
<feature type="domain" description="Phenylalanine--tRNA ligase beta subunit B1" evidence="2">
    <location>
        <begin position="33"/>
        <end position="72"/>
    </location>
</feature>
<dbReference type="GO" id="GO:0009328">
    <property type="term" value="C:phenylalanine-tRNA ligase complex"/>
    <property type="evidence" value="ECO:0007669"/>
    <property type="project" value="TreeGrafter"/>
</dbReference>
<accession>A0A8J5FR58</accession>
<protein>
    <recommendedName>
        <fullName evidence="2">Phenylalanine--tRNA ligase beta subunit B1 domain-containing protein</fullName>
    </recommendedName>
</protein>
<organism evidence="3 4">
    <name type="scientific">Zingiber officinale</name>
    <name type="common">Ginger</name>
    <name type="synonym">Amomum zingiber</name>
    <dbReference type="NCBI Taxonomy" id="94328"/>
    <lineage>
        <taxon>Eukaryota</taxon>
        <taxon>Viridiplantae</taxon>
        <taxon>Streptophyta</taxon>
        <taxon>Embryophyta</taxon>
        <taxon>Tracheophyta</taxon>
        <taxon>Spermatophyta</taxon>
        <taxon>Magnoliopsida</taxon>
        <taxon>Liliopsida</taxon>
        <taxon>Zingiberales</taxon>
        <taxon>Zingiberaceae</taxon>
        <taxon>Zingiber</taxon>
    </lineage>
</organism>
<dbReference type="Gene3D" id="3.30.56.10">
    <property type="match status" value="1"/>
</dbReference>
<dbReference type="EMBL" id="JACMSC010000013">
    <property type="protein sequence ID" value="KAG6493736.1"/>
    <property type="molecule type" value="Genomic_DNA"/>
</dbReference>
<dbReference type="GO" id="GO:0004826">
    <property type="term" value="F:phenylalanine-tRNA ligase activity"/>
    <property type="evidence" value="ECO:0007669"/>
    <property type="project" value="InterPro"/>
</dbReference>
<gene>
    <name evidence="3" type="ORF">ZIOFF_048737</name>
</gene>
<dbReference type="InterPro" id="IPR040659">
    <property type="entry name" value="PhetRS_B1"/>
</dbReference>
<comment type="caution">
    <text evidence="3">The sequence shown here is derived from an EMBL/GenBank/DDBJ whole genome shotgun (WGS) entry which is preliminary data.</text>
</comment>
<dbReference type="Gene3D" id="3.50.40.10">
    <property type="entry name" value="Phenylalanyl-trna Synthetase, Chain B, domain 3"/>
    <property type="match status" value="1"/>
</dbReference>
<evidence type="ECO:0000313" key="4">
    <source>
        <dbReference type="Proteomes" id="UP000734854"/>
    </source>
</evidence>
<dbReference type="AlphaFoldDB" id="A0A8J5FR58"/>
<dbReference type="PANTHER" id="PTHR10947">
    <property type="entry name" value="PHENYLALANYL-TRNA SYNTHETASE BETA CHAIN AND LEUCINE-RICH REPEAT-CONTAINING PROTEIN 47"/>
    <property type="match status" value="1"/>
</dbReference>
<evidence type="ECO:0000259" key="2">
    <source>
        <dbReference type="Pfam" id="PF18262"/>
    </source>
</evidence>
<dbReference type="Proteomes" id="UP000734854">
    <property type="component" value="Unassembled WGS sequence"/>
</dbReference>
<dbReference type="PANTHER" id="PTHR10947:SF0">
    <property type="entry name" value="PHENYLALANINE--TRNA LIGASE BETA SUBUNIT"/>
    <property type="match status" value="1"/>
</dbReference>
<evidence type="ECO:0000313" key="3">
    <source>
        <dbReference type="EMBL" id="KAG6493736.1"/>
    </source>
</evidence>
<feature type="compositionally biased region" description="Basic residues" evidence="1">
    <location>
        <begin position="257"/>
        <end position="266"/>
    </location>
</feature>
<dbReference type="InterPro" id="IPR020825">
    <property type="entry name" value="Phe-tRNA_synthase-like_B3/B4"/>
</dbReference>